<evidence type="ECO:0000256" key="2">
    <source>
        <dbReference type="PROSITE-ProRule" id="PRU00332"/>
    </source>
</evidence>
<reference evidence="5 6" key="1">
    <citation type="submission" date="2024-04" db="EMBL/GenBank/DDBJ databases">
        <authorList>
            <person name="Fracassetti M."/>
        </authorList>
    </citation>
    <scope>NUCLEOTIDE SEQUENCE [LARGE SCALE GENOMIC DNA]</scope>
</reference>
<dbReference type="Proteomes" id="UP001497516">
    <property type="component" value="Chromosome 6"/>
</dbReference>
<evidence type="ECO:0000313" key="5">
    <source>
        <dbReference type="EMBL" id="CAL1397328.1"/>
    </source>
</evidence>
<dbReference type="PANTHER" id="PTHR22792">
    <property type="entry name" value="LUPUS LA PROTEIN-RELATED"/>
    <property type="match status" value="1"/>
</dbReference>
<dbReference type="GO" id="GO:0005737">
    <property type="term" value="C:cytoplasm"/>
    <property type="evidence" value="ECO:0007669"/>
    <property type="project" value="UniProtKB-ARBA"/>
</dbReference>
<proteinExistence type="predicted"/>
<evidence type="ECO:0000256" key="1">
    <source>
        <dbReference type="ARBA" id="ARBA00022884"/>
    </source>
</evidence>
<dbReference type="CDD" id="cd07323">
    <property type="entry name" value="LAM"/>
    <property type="match status" value="1"/>
</dbReference>
<dbReference type="InterPro" id="IPR006630">
    <property type="entry name" value="La_HTH"/>
</dbReference>
<dbReference type="InterPro" id="IPR036390">
    <property type="entry name" value="WH_DNA-bd_sf"/>
</dbReference>
<dbReference type="EMBL" id="OZ034819">
    <property type="protein sequence ID" value="CAL1397328.1"/>
    <property type="molecule type" value="Genomic_DNA"/>
</dbReference>
<dbReference type="Gene3D" id="1.10.10.10">
    <property type="entry name" value="Winged helix-like DNA-binding domain superfamily/Winged helix DNA-binding domain"/>
    <property type="match status" value="1"/>
</dbReference>
<organism evidence="5 6">
    <name type="scientific">Linum trigynum</name>
    <dbReference type="NCBI Taxonomy" id="586398"/>
    <lineage>
        <taxon>Eukaryota</taxon>
        <taxon>Viridiplantae</taxon>
        <taxon>Streptophyta</taxon>
        <taxon>Embryophyta</taxon>
        <taxon>Tracheophyta</taxon>
        <taxon>Spermatophyta</taxon>
        <taxon>Magnoliopsida</taxon>
        <taxon>eudicotyledons</taxon>
        <taxon>Gunneridae</taxon>
        <taxon>Pentapetalae</taxon>
        <taxon>rosids</taxon>
        <taxon>fabids</taxon>
        <taxon>Malpighiales</taxon>
        <taxon>Linaceae</taxon>
        <taxon>Linum</taxon>
    </lineage>
</organism>
<dbReference type="AlphaFoldDB" id="A0AAV2FI15"/>
<feature type="region of interest" description="Disordered" evidence="3">
    <location>
        <begin position="1"/>
        <end position="24"/>
    </location>
</feature>
<evidence type="ECO:0000256" key="3">
    <source>
        <dbReference type="SAM" id="MobiDB-lite"/>
    </source>
</evidence>
<dbReference type="PANTHER" id="PTHR22792:SF132">
    <property type="entry name" value="LA-RELATED PROTEIN 1"/>
    <property type="match status" value="1"/>
</dbReference>
<sequence length="183" mass="20782">MSFSSPESTSAAGATPTRDPHRRPPHPLPAAPIWFSLPPGPCFIGPPRPIPIPMPPAMSPPPPHYHPRWPLLRPNPVWVNWALYVTHIRSAIRNQVEYYFSRENLIKDWYLRKHMDEQGWVEIGLIAGFNRVSRLTGDVNVVVDALRNSSVVEVCEDKVRRRGDWSKWASEGFGLLSRGKAIH</sequence>
<dbReference type="GO" id="GO:0003723">
    <property type="term" value="F:RNA binding"/>
    <property type="evidence" value="ECO:0007669"/>
    <property type="project" value="UniProtKB-UniRule"/>
</dbReference>
<feature type="domain" description="HTH La-type RNA-binding" evidence="4">
    <location>
        <begin position="82"/>
        <end position="171"/>
    </location>
</feature>
<keyword evidence="1 2" id="KW-0694">RNA-binding</keyword>
<feature type="compositionally biased region" description="Polar residues" evidence="3">
    <location>
        <begin position="1"/>
        <end position="12"/>
    </location>
</feature>
<dbReference type="FunFam" id="1.10.10.10:FF:000131">
    <property type="entry name" value="la-related protein 1B isoform X2"/>
    <property type="match status" value="1"/>
</dbReference>
<evidence type="ECO:0000259" key="4">
    <source>
        <dbReference type="PROSITE" id="PS50961"/>
    </source>
</evidence>
<dbReference type="PROSITE" id="PS50961">
    <property type="entry name" value="HTH_LA"/>
    <property type="match status" value="1"/>
</dbReference>
<name>A0AAV2FI15_9ROSI</name>
<dbReference type="Pfam" id="PF05383">
    <property type="entry name" value="La"/>
    <property type="match status" value="1"/>
</dbReference>
<dbReference type="InterPro" id="IPR036388">
    <property type="entry name" value="WH-like_DNA-bd_sf"/>
</dbReference>
<gene>
    <name evidence="5" type="ORF">LTRI10_LOCUS37635</name>
</gene>
<dbReference type="SUPFAM" id="SSF46785">
    <property type="entry name" value="Winged helix' DNA-binding domain"/>
    <property type="match status" value="1"/>
</dbReference>
<dbReference type="InterPro" id="IPR045180">
    <property type="entry name" value="La_dom_prot"/>
</dbReference>
<dbReference type="SMART" id="SM00715">
    <property type="entry name" value="LA"/>
    <property type="match status" value="1"/>
</dbReference>
<protein>
    <recommendedName>
        <fullName evidence="4">HTH La-type RNA-binding domain-containing protein</fullName>
    </recommendedName>
</protein>
<evidence type="ECO:0000313" key="6">
    <source>
        <dbReference type="Proteomes" id="UP001497516"/>
    </source>
</evidence>
<keyword evidence="6" id="KW-1185">Reference proteome</keyword>
<accession>A0AAV2FI15</accession>